<dbReference type="KEGG" id="psco:LY89DRAFT_675508"/>
<keyword evidence="2" id="KW-1185">Reference proteome</keyword>
<gene>
    <name evidence="1" type="ORF">LY89DRAFT_675508</name>
</gene>
<dbReference type="AlphaFoldDB" id="A0A132BCB1"/>
<dbReference type="EMBL" id="KQ947430">
    <property type="protein sequence ID" value="KUJ10008.1"/>
    <property type="molecule type" value="Genomic_DNA"/>
</dbReference>
<evidence type="ECO:0000313" key="2">
    <source>
        <dbReference type="Proteomes" id="UP000070700"/>
    </source>
</evidence>
<dbReference type="GeneID" id="28823242"/>
<dbReference type="RefSeq" id="XP_018064363.1">
    <property type="nucleotide sequence ID" value="XM_018213516.1"/>
</dbReference>
<name>A0A132BCB1_MOLSC</name>
<protein>
    <recommendedName>
        <fullName evidence="3">Nudix hydrolase domain-containing protein</fullName>
    </recommendedName>
</protein>
<accession>A0A132BCB1</accession>
<organism evidence="1 2">
    <name type="scientific">Mollisia scopiformis</name>
    <name type="common">Conifer needle endophyte fungus</name>
    <name type="synonym">Phialocephala scopiformis</name>
    <dbReference type="NCBI Taxonomy" id="149040"/>
    <lineage>
        <taxon>Eukaryota</taxon>
        <taxon>Fungi</taxon>
        <taxon>Dikarya</taxon>
        <taxon>Ascomycota</taxon>
        <taxon>Pezizomycotina</taxon>
        <taxon>Leotiomycetes</taxon>
        <taxon>Helotiales</taxon>
        <taxon>Mollisiaceae</taxon>
        <taxon>Mollisia</taxon>
    </lineage>
</organism>
<evidence type="ECO:0000313" key="1">
    <source>
        <dbReference type="EMBL" id="KUJ10008.1"/>
    </source>
</evidence>
<sequence>MDTISICDPATADKLSLSPEQFRQAYRSSDGTPYDNIVIGVFIIRDTRALLLLSPNDIHFPNAFELPRVTVDGTVHNTSLDDFLVGEIMRKTGLKIEKVVGELVPSLIGAGKVILNPAEHSEFDWAVEANLHAFEVHSRGFLGLDIMLHQKAR</sequence>
<evidence type="ECO:0008006" key="3">
    <source>
        <dbReference type="Google" id="ProtNLM"/>
    </source>
</evidence>
<dbReference type="Proteomes" id="UP000070700">
    <property type="component" value="Unassembled WGS sequence"/>
</dbReference>
<dbReference type="InParanoid" id="A0A132BCB1"/>
<reference evidence="1 2" key="1">
    <citation type="submission" date="2015-10" db="EMBL/GenBank/DDBJ databases">
        <title>Full genome of DAOMC 229536 Phialocephala scopiformis, a fungal endophyte of spruce producing the potent anti-insectan compound rugulosin.</title>
        <authorList>
            <consortium name="DOE Joint Genome Institute"/>
            <person name="Walker A.K."/>
            <person name="Frasz S.L."/>
            <person name="Seifert K.A."/>
            <person name="Miller J.D."/>
            <person name="Mondo S.J."/>
            <person name="Labutti K."/>
            <person name="Lipzen A."/>
            <person name="Dockter R."/>
            <person name="Kennedy M."/>
            <person name="Grigoriev I.V."/>
            <person name="Spatafora J.W."/>
        </authorList>
    </citation>
    <scope>NUCLEOTIDE SEQUENCE [LARGE SCALE GENOMIC DNA]</scope>
    <source>
        <strain evidence="1 2">CBS 120377</strain>
    </source>
</reference>
<proteinExistence type="predicted"/>